<organism evidence="1 2">
    <name type="scientific">Solanum bulbocastanum</name>
    <name type="common">Wild potato</name>
    <dbReference type="NCBI Taxonomy" id="147425"/>
    <lineage>
        <taxon>Eukaryota</taxon>
        <taxon>Viridiplantae</taxon>
        <taxon>Streptophyta</taxon>
        <taxon>Embryophyta</taxon>
        <taxon>Tracheophyta</taxon>
        <taxon>Spermatophyta</taxon>
        <taxon>Magnoliopsida</taxon>
        <taxon>eudicotyledons</taxon>
        <taxon>Gunneridae</taxon>
        <taxon>Pentapetalae</taxon>
        <taxon>asterids</taxon>
        <taxon>lamiids</taxon>
        <taxon>Solanales</taxon>
        <taxon>Solanaceae</taxon>
        <taxon>Solanoideae</taxon>
        <taxon>Solaneae</taxon>
        <taxon>Solanum</taxon>
    </lineage>
</organism>
<evidence type="ECO:0000313" key="2">
    <source>
        <dbReference type="Proteomes" id="UP001371456"/>
    </source>
</evidence>
<dbReference type="Proteomes" id="UP001371456">
    <property type="component" value="Unassembled WGS sequence"/>
</dbReference>
<dbReference type="EMBL" id="JBANQN010000008">
    <property type="protein sequence ID" value="KAK6782761.1"/>
    <property type="molecule type" value="Genomic_DNA"/>
</dbReference>
<protein>
    <submittedName>
        <fullName evidence="1">Uncharacterized protein</fullName>
    </submittedName>
</protein>
<dbReference type="AlphaFoldDB" id="A0AAN8TCC4"/>
<name>A0AAN8TCC4_SOLBU</name>
<evidence type="ECO:0000313" key="1">
    <source>
        <dbReference type="EMBL" id="KAK6782761.1"/>
    </source>
</evidence>
<proteinExistence type="predicted"/>
<gene>
    <name evidence="1" type="ORF">RDI58_020557</name>
</gene>
<accession>A0AAN8TCC4</accession>
<sequence>MRPKTKTLYAFFFLRQTRRKPTISREPSPENVSPVQQRINPASPQYPKFTLCGGIASFGSSPSQFAARKKIREHNFNIIKSYVSQPSYWQSLRLHDGVVKHHFVQFLLRRLEICIVNTKRI</sequence>
<keyword evidence="2" id="KW-1185">Reference proteome</keyword>
<reference evidence="1 2" key="1">
    <citation type="submission" date="2024-02" db="EMBL/GenBank/DDBJ databases">
        <title>de novo genome assembly of Solanum bulbocastanum strain 11H21.</title>
        <authorList>
            <person name="Hosaka A.J."/>
        </authorList>
    </citation>
    <scope>NUCLEOTIDE SEQUENCE [LARGE SCALE GENOMIC DNA]</scope>
    <source>
        <tissue evidence="1">Young leaves</tissue>
    </source>
</reference>
<comment type="caution">
    <text evidence="1">The sequence shown here is derived from an EMBL/GenBank/DDBJ whole genome shotgun (WGS) entry which is preliminary data.</text>
</comment>